<organism evidence="2 3">
    <name type="scientific">Methylovirgula ligni</name>
    <dbReference type="NCBI Taxonomy" id="569860"/>
    <lineage>
        <taxon>Bacteria</taxon>
        <taxon>Pseudomonadati</taxon>
        <taxon>Pseudomonadota</taxon>
        <taxon>Alphaproteobacteria</taxon>
        <taxon>Hyphomicrobiales</taxon>
        <taxon>Beijerinckiaceae</taxon>
        <taxon>Methylovirgula</taxon>
    </lineage>
</organism>
<evidence type="ECO:0000313" key="2">
    <source>
        <dbReference type="EMBL" id="REF83334.1"/>
    </source>
</evidence>
<dbReference type="Pfam" id="PF00149">
    <property type="entry name" value="Metallophos"/>
    <property type="match status" value="1"/>
</dbReference>
<dbReference type="InterPro" id="IPR029052">
    <property type="entry name" value="Metallo-depent_PP-like"/>
</dbReference>
<dbReference type="Gene3D" id="3.60.21.10">
    <property type="match status" value="1"/>
</dbReference>
<dbReference type="EMBL" id="QUMO01000006">
    <property type="protein sequence ID" value="REF83334.1"/>
    <property type="molecule type" value="Genomic_DNA"/>
</dbReference>
<protein>
    <submittedName>
        <fullName evidence="2">Serine/threonine protein phosphatase 1</fullName>
    </submittedName>
</protein>
<dbReference type="GO" id="GO:0110154">
    <property type="term" value="P:RNA decapping"/>
    <property type="evidence" value="ECO:0007669"/>
    <property type="project" value="TreeGrafter"/>
</dbReference>
<dbReference type="PANTHER" id="PTHR42850">
    <property type="entry name" value="METALLOPHOSPHOESTERASE"/>
    <property type="match status" value="1"/>
</dbReference>
<dbReference type="SUPFAM" id="SSF56300">
    <property type="entry name" value="Metallo-dependent phosphatases"/>
    <property type="match status" value="1"/>
</dbReference>
<gene>
    <name evidence="2" type="ORF">DES32_3254</name>
</gene>
<keyword evidence="3" id="KW-1185">Reference proteome</keyword>
<sequence length="255" mass="27944">MRSGSKLRSHQRQPRLPDGLRIYAIGDVHGRADLLERLFGLIDADLARRPTPRALHVMLGDYVDRGPASRAVIDAILARAKCRELVALKGNHDALLLQALDEPTSIGDWLLMHGVETLASYGLTSADGAGSKLSDLGRAFAAALPAEHLEFFRGLKLSFSCGDFFFAHAGVRPGIDLDRQSEKDLLWIRQDFLRHDGDFGKVIVHGHTPVRDVERRRNRIGIDTAAYATGKLTALVIEGNDLRLIDTATAALRAA</sequence>
<dbReference type="PANTHER" id="PTHR42850:SF4">
    <property type="entry name" value="ZINC-DEPENDENT ENDOPOLYPHOSPHATASE"/>
    <property type="match status" value="1"/>
</dbReference>
<dbReference type="Proteomes" id="UP000256900">
    <property type="component" value="Unassembled WGS sequence"/>
</dbReference>
<dbReference type="GO" id="GO:0016791">
    <property type="term" value="F:phosphatase activity"/>
    <property type="evidence" value="ECO:0007669"/>
    <property type="project" value="TreeGrafter"/>
</dbReference>
<dbReference type="GO" id="GO:0008803">
    <property type="term" value="F:bis(5'-nucleosyl)-tetraphosphatase (symmetrical) activity"/>
    <property type="evidence" value="ECO:0007669"/>
    <property type="project" value="TreeGrafter"/>
</dbReference>
<evidence type="ECO:0000259" key="1">
    <source>
        <dbReference type="Pfam" id="PF00149"/>
    </source>
</evidence>
<dbReference type="InterPro" id="IPR004843">
    <property type="entry name" value="Calcineurin-like_PHP"/>
</dbReference>
<comment type="caution">
    <text evidence="2">The sequence shown here is derived from an EMBL/GenBank/DDBJ whole genome shotgun (WGS) entry which is preliminary data.</text>
</comment>
<evidence type="ECO:0000313" key="3">
    <source>
        <dbReference type="Proteomes" id="UP000256900"/>
    </source>
</evidence>
<dbReference type="CDD" id="cd00144">
    <property type="entry name" value="MPP_PPP_family"/>
    <property type="match status" value="1"/>
</dbReference>
<feature type="domain" description="Calcineurin-like phosphoesterase" evidence="1">
    <location>
        <begin position="20"/>
        <end position="215"/>
    </location>
</feature>
<accession>A0A3D9YLC6</accession>
<dbReference type="AlphaFoldDB" id="A0A3D9YLC6"/>
<proteinExistence type="predicted"/>
<reference evidence="2 3" key="1">
    <citation type="submission" date="2018-08" db="EMBL/GenBank/DDBJ databases">
        <title>Genomic Encyclopedia of Type Strains, Phase IV (KMG-IV): sequencing the most valuable type-strain genomes for metagenomic binning, comparative biology and taxonomic classification.</title>
        <authorList>
            <person name="Goeker M."/>
        </authorList>
    </citation>
    <scope>NUCLEOTIDE SEQUENCE [LARGE SCALE GENOMIC DNA]</scope>
    <source>
        <strain evidence="2 3">BW863</strain>
    </source>
</reference>
<dbReference type="GO" id="GO:0005737">
    <property type="term" value="C:cytoplasm"/>
    <property type="evidence" value="ECO:0007669"/>
    <property type="project" value="TreeGrafter"/>
</dbReference>
<name>A0A3D9YLC6_9HYPH</name>
<dbReference type="InterPro" id="IPR050126">
    <property type="entry name" value="Ap4A_hydrolase"/>
</dbReference>
<dbReference type="OrthoDB" id="9807890at2"/>